<dbReference type="EMBL" id="JADFTS010000004">
    <property type="protein sequence ID" value="KAF9611212.1"/>
    <property type="molecule type" value="Genomic_DNA"/>
</dbReference>
<dbReference type="Pfam" id="PF14111">
    <property type="entry name" value="DUF4283"/>
    <property type="match status" value="1"/>
</dbReference>
<dbReference type="PANTHER" id="PTHR31286:SF180">
    <property type="entry name" value="OS10G0362600 PROTEIN"/>
    <property type="match status" value="1"/>
</dbReference>
<proteinExistence type="predicted"/>
<keyword evidence="3" id="KW-1185">Reference proteome</keyword>
<reference evidence="2 3" key="1">
    <citation type="submission" date="2020-10" db="EMBL/GenBank/DDBJ databases">
        <title>The Coptis chinensis genome and diversification of protoberbering-type alkaloids.</title>
        <authorList>
            <person name="Wang B."/>
            <person name="Shu S."/>
            <person name="Song C."/>
            <person name="Liu Y."/>
        </authorList>
    </citation>
    <scope>NUCLEOTIDE SEQUENCE [LARGE SCALE GENOMIC DNA]</scope>
    <source>
        <strain evidence="2">HL-2020</strain>
        <tissue evidence="2">Leaf</tissue>
    </source>
</reference>
<dbReference type="Proteomes" id="UP000631114">
    <property type="component" value="Unassembled WGS sequence"/>
</dbReference>
<evidence type="ECO:0000313" key="3">
    <source>
        <dbReference type="Proteomes" id="UP000631114"/>
    </source>
</evidence>
<name>A0A835LZX7_9MAGN</name>
<dbReference type="PANTHER" id="PTHR31286">
    <property type="entry name" value="GLYCINE-RICH CELL WALL STRUCTURAL PROTEIN 1.8-LIKE"/>
    <property type="match status" value="1"/>
</dbReference>
<feature type="domain" description="DUF4283" evidence="1">
    <location>
        <begin position="48"/>
        <end position="125"/>
    </location>
</feature>
<evidence type="ECO:0000259" key="1">
    <source>
        <dbReference type="Pfam" id="PF14111"/>
    </source>
</evidence>
<organism evidence="2 3">
    <name type="scientific">Coptis chinensis</name>
    <dbReference type="NCBI Taxonomy" id="261450"/>
    <lineage>
        <taxon>Eukaryota</taxon>
        <taxon>Viridiplantae</taxon>
        <taxon>Streptophyta</taxon>
        <taxon>Embryophyta</taxon>
        <taxon>Tracheophyta</taxon>
        <taxon>Spermatophyta</taxon>
        <taxon>Magnoliopsida</taxon>
        <taxon>Ranunculales</taxon>
        <taxon>Ranunculaceae</taxon>
        <taxon>Coptidoideae</taxon>
        <taxon>Coptis</taxon>
    </lineage>
</organism>
<dbReference type="InterPro" id="IPR025558">
    <property type="entry name" value="DUF4283"/>
</dbReference>
<gene>
    <name evidence="2" type="ORF">IFM89_027762</name>
</gene>
<evidence type="ECO:0000313" key="2">
    <source>
        <dbReference type="EMBL" id="KAF9611212.1"/>
    </source>
</evidence>
<dbReference type="AlphaFoldDB" id="A0A835LZX7"/>
<accession>A0A835LZX7</accession>
<dbReference type="InterPro" id="IPR040256">
    <property type="entry name" value="At4g02000-like"/>
</dbReference>
<sequence length="267" mass="30701">MFHYKAMVYQLPTSTSHSLDVALKQFDLQILEGVAQIPMDIIHKGFSDWQEYVVRFFLEHRLPYKMVKEFLKKKLRTKTEFEMVSDTDLYYFKFQNEKDRCLVLEAGPVLIGGRCFVVIEWPSEIEKKKKTVKAIPIWVNLHEVSKDLWTGEGLGFLASRIVSCNTTQVIMPECSDANLVESAMDIVGEVVSTKLALRHEERLQGDILARVLEVRSPLMPYSLEQESTIIPYVETLDSTAGSELQYNEDYNAFSILTMDEYNSFGTS</sequence>
<comment type="caution">
    <text evidence="2">The sequence shown here is derived from an EMBL/GenBank/DDBJ whole genome shotgun (WGS) entry which is preliminary data.</text>
</comment>
<protein>
    <recommendedName>
        <fullName evidence="1">DUF4283 domain-containing protein</fullName>
    </recommendedName>
</protein>